<evidence type="ECO:0000259" key="6">
    <source>
        <dbReference type="PROSITE" id="PS50222"/>
    </source>
</evidence>
<dbReference type="SUPFAM" id="SSF47473">
    <property type="entry name" value="EF-hand"/>
    <property type="match status" value="1"/>
</dbReference>
<evidence type="ECO:0000256" key="1">
    <source>
        <dbReference type="ARBA" id="ARBA00022723"/>
    </source>
</evidence>
<organism evidence="7">
    <name type="scientific">Sesamum latifolium</name>
    <dbReference type="NCBI Taxonomy" id="2727402"/>
    <lineage>
        <taxon>Eukaryota</taxon>
        <taxon>Viridiplantae</taxon>
        <taxon>Streptophyta</taxon>
        <taxon>Embryophyta</taxon>
        <taxon>Tracheophyta</taxon>
        <taxon>Spermatophyta</taxon>
        <taxon>Magnoliopsida</taxon>
        <taxon>eudicotyledons</taxon>
        <taxon>Gunneridae</taxon>
        <taxon>Pentapetalae</taxon>
        <taxon>asterids</taxon>
        <taxon>lamiids</taxon>
        <taxon>Lamiales</taxon>
        <taxon>Pedaliaceae</taxon>
        <taxon>Sesamum</taxon>
    </lineage>
</organism>
<feature type="compositionally biased region" description="Basic and acidic residues" evidence="4">
    <location>
        <begin position="63"/>
        <end position="79"/>
    </location>
</feature>
<accession>A0AAW2Y795</accession>
<dbReference type="AlphaFoldDB" id="A0AAW2Y795"/>
<keyword evidence="5" id="KW-1133">Transmembrane helix</keyword>
<dbReference type="InterPro" id="IPR011992">
    <property type="entry name" value="EF-hand-dom_pair"/>
</dbReference>
<feature type="domain" description="EF-hand" evidence="6">
    <location>
        <begin position="162"/>
        <end position="196"/>
    </location>
</feature>
<dbReference type="PROSITE" id="PS00018">
    <property type="entry name" value="EF_HAND_1"/>
    <property type="match status" value="2"/>
</dbReference>
<name>A0AAW2Y795_9LAMI</name>
<dbReference type="PANTHER" id="PTHR10891">
    <property type="entry name" value="EF-HAND CALCIUM-BINDING DOMAIN CONTAINING PROTEIN"/>
    <property type="match status" value="1"/>
</dbReference>
<dbReference type="SMART" id="SM00054">
    <property type="entry name" value="EFh"/>
    <property type="match status" value="2"/>
</dbReference>
<dbReference type="Pfam" id="PF13499">
    <property type="entry name" value="EF-hand_7"/>
    <property type="match status" value="1"/>
</dbReference>
<keyword evidence="5" id="KW-0472">Membrane</keyword>
<evidence type="ECO:0000256" key="5">
    <source>
        <dbReference type="SAM" id="Phobius"/>
    </source>
</evidence>
<dbReference type="InterPro" id="IPR018247">
    <property type="entry name" value="EF_Hand_1_Ca_BS"/>
</dbReference>
<feature type="region of interest" description="Disordered" evidence="4">
    <location>
        <begin position="55"/>
        <end position="79"/>
    </location>
</feature>
<reference evidence="7" key="2">
    <citation type="journal article" date="2024" name="Plant">
        <title>Genomic evolution and insights into agronomic trait innovations of Sesamum species.</title>
        <authorList>
            <person name="Miao H."/>
            <person name="Wang L."/>
            <person name="Qu L."/>
            <person name="Liu H."/>
            <person name="Sun Y."/>
            <person name="Le M."/>
            <person name="Wang Q."/>
            <person name="Wei S."/>
            <person name="Zheng Y."/>
            <person name="Lin W."/>
            <person name="Duan Y."/>
            <person name="Cao H."/>
            <person name="Xiong S."/>
            <person name="Wang X."/>
            <person name="Wei L."/>
            <person name="Li C."/>
            <person name="Ma Q."/>
            <person name="Ju M."/>
            <person name="Zhao R."/>
            <person name="Li G."/>
            <person name="Mu C."/>
            <person name="Tian Q."/>
            <person name="Mei H."/>
            <person name="Zhang T."/>
            <person name="Gao T."/>
            <person name="Zhang H."/>
        </authorList>
    </citation>
    <scope>NUCLEOTIDE SEQUENCE</scope>
    <source>
        <strain evidence="7">KEN1</strain>
    </source>
</reference>
<dbReference type="GO" id="GO:0005509">
    <property type="term" value="F:calcium ion binding"/>
    <property type="evidence" value="ECO:0007669"/>
    <property type="project" value="InterPro"/>
</dbReference>
<keyword evidence="1" id="KW-0479">Metal-binding</keyword>
<dbReference type="FunFam" id="1.10.238.10:FF:000003">
    <property type="entry name" value="Calmodulin A"/>
    <property type="match status" value="1"/>
</dbReference>
<dbReference type="CDD" id="cd00051">
    <property type="entry name" value="EFh"/>
    <property type="match status" value="1"/>
</dbReference>
<evidence type="ECO:0000256" key="2">
    <source>
        <dbReference type="ARBA" id="ARBA00022737"/>
    </source>
</evidence>
<proteinExistence type="predicted"/>
<dbReference type="InterPro" id="IPR002048">
    <property type="entry name" value="EF_hand_dom"/>
</dbReference>
<dbReference type="EMBL" id="JACGWN010000001">
    <property type="protein sequence ID" value="KAL0461622.1"/>
    <property type="molecule type" value="Genomic_DNA"/>
</dbReference>
<dbReference type="PROSITE" id="PS50222">
    <property type="entry name" value="EF_HAND_2"/>
    <property type="match status" value="2"/>
</dbReference>
<feature type="domain" description="EF-hand" evidence="6">
    <location>
        <begin position="124"/>
        <end position="159"/>
    </location>
</feature>
<keyword evidence="3" id="KW-0106">Calcium</keyword>
<reference evidence="7" key="1">
    <citation type="submission" date="2020-06" db="EMBL/GenBank/DDBJ databases">
        <authorList>
            <person name="Li T."/>
            <person name="Hu X."/>
            <person name="Zhang T."/>
            <person name="Song X."/>
            <person name="Zhang H."/>
            <person name="Dai N."/>
            <person name="Sheng W."/>
            <person name="Hou X."/>
            <person name="Wei L."/>
        </authorList>
    </citation>
    <scope>NUCLEOTIDE SEQUENCE</scope>
    <source>
        <strain evidence="7">KEN1</strain>
        <tissue evidence="7">Leaf</tissue>
    </source>
</reference>
<dbReference type="InterPro" id="IPR039647">
    <property type="entry name" value="EF_hand_pair_protein_CML-like"/>
</dbReference>
<sequence length="196" mass="22384">MSHYEVNQFPVEHFSLNNIQLTVLIVGLVEFLLLQLLIDRKRIHNFFLGLRSSTQSQLIGPDGSKHQADFKPSDKQEKRVDQSVSRGEVEIVLRSLGVCNSYEAKVPARLDADDLFNLFEVENPNMEEVKEAFDVFDSNRDGFIDAEELQKVLCALGLKEGSEMENCRRMIGLFDENGDGRIDFDEFVKFMESSLC</sequence>
<evidence type="ECO:0000256" key="4">
    <source>
        <dbReference type="SAM" id="MobiDB-lite"/>
    </source>
</evidence>
<dbReference type="Gene3D" id="1.10.238.10">
    <property type="entry name" value="EF-hand"/>
    <property type="match status" value="1"/>
</dbReference>
<evidence type="ECO:0000313" key="7">
    <source>
        <dbReference type="EMBL" id="KAL0461622.1"/>
    </source>
</evidence>
<keyword evidence="2" id="KW-0677">Repeat</keyword>
<protein>
    <submittedName>
        <fullName evidence="7">Calcium-binding protein CML46</fullName>
    </submittedName>
</protein>
<dbReference type="PRINTS" id="PR01697">
    <property type="entry name" value="PARVALBUMIN"/>
</dbReference>
<evidence type="ECO:0000256" key="3">
    <source>
        <dbReference type="ARBA" id="ARBA00022837"/>
    </source>
</evidence>
<feature type="transmembrane region" description="Helical" evidence="5">
    <location>
        <begin position="19"/>
        <end position="38"/>
    </location>
</feature>
<gene>
    <name evidence="7" type="ORF">Slati_0049800</name>
</gene>
<comment type="caution">
    <text evidence="7">The sequence shown here is derived from an EMBL/GenBank/DDBJ whole genome shotgun (WGS) entry which is preliminary data.</text>
</comment>
<keyword evidence="5" id="KW-0812">Transmembrane</keyword>